<dbReference type="PIRSF" id="PIRSF010372">
    <property type="entry name" value="PaiB"/>
    <property type="match status" value="1"/>
</dbReference>
<sequence length="205" mass="24125">MYRPSKYRKDNKEFIFSFIQNHPFATFILKGENLLGTHIPVLIEGDPNNWQLYAHIARHNEQLQYLKDGAEALVIFHGANAYVSSSWYKEKDISTWDYSAVHVNARIRLQSREELENSLQKLVSRFERDQENPLYYKDLPDKMLEEHIPLITGFWLEPFKVEGIAKLHQGYGKEDIERTVNKLKNSENTNDKEVSEAIKKENRID</sequence>
<dbReference type="SUPFAM" id="SSF50475">
    <property type="entry name" value="FMN-binding split barrel"/>
    <property type="match status" value="1"/>
</dbReference>
<dbReference type="Gene3D" id="2.30.110.10">
    <property type="entry name" value="Electron Transport, Fmn-binding Protein, Chain A"/>
    <property type="match status" value="1"/>
</dbReference>
<gene>
    <name evidence="2" type="ORF">LGQ90_13410</name>
</gene>
<reference evidence="2" key="1">
    <citation type="submission" date="2021-10" db="EMBL/GenBank/DDBJ databases">
        <title>Gramella sp. ASW11-100T, isolated from marine sediment.</title>
        <authorList>
            <person name="Xia C."/>
        </authorList>
    </citation>
    <scope>NUCLEOTIDE SEQUENCE</scope>
    <source>
        <strain evidence="2">ASW11-100</strain>
    </source>
</reference>
<feature type="region of interest" description="Disordered" evidence="1">
    <location>
        <begin position="182"/>
        <end position="205"/>
    </location>
</feature>
<dbReference type="EMBL" id="JAJBZG010000005">
    <property type="protein sequence ID" value="MCB7482265.1"/>
    <property type="molecule type" value="Genomic_DNA"/>
</dbReference>
<proteinExistence type="predicted"/>
<name>A0A9X1LL31_9FLAO</name>
<keyword evidence="3" id="KW-1185">Reference proteome</keyword>
<evidence type="ECO:0000313" key="3">
    <source>
        <dbReference type="Proteomes" id="UP001139414"/>
    </source>
</evidence>
<dbReference type="AlphaFoldDB" id="A0A9X1LL31"/>
<dbReference type="RefSeq" id="WP_229341732.1">
    <property type="nucleotide sequence ID" value="NZ_JAJBZG010000005.1"/>
</dbReference>
<dbReference type="Proteomes" id="UP001139414">
    <property type="component" value="Unassembled WGS sequence"/>
</dbReference>
<accession>A0A9X1LL31</accession>
<dbReference type="InterPro" id="IPR007396">
    <property type="entry name" value="TR_PAI2-type"/>
</dbReference>
<dbReference type="PANTHER" id="PTHR35802">
    <property type="entry name" value="PROTEASE SYNTHASE AND SPORULATION PROTEIN PAI 2"/>
    <property type="match status" value="1"/>
</dbReference>
<protein>
    <submittedName>
        <fullName evidence="2">FMN-binding negative transcriptional regulator</fullName>
    </submittedName>
</protein>
<organism evidence="2 3">
    <name type="scientific">Christiangramia sediminis</name>
    <dbReference type="NCBI Taxonomy" id="2881336"/>
    <lineage>
        <taxon>Bacteria</taxon>
        <taxon>Pseudomonadati</taxon>
        <taxon>Bacteroidota</taxon>
        <taxon>Flavobacteriia</taxon>
        <taxon>Flavobacteriales</taxon>
        <taxon>Flavobacteriaceae</taxon>
        <taxon>Christiangramia</taxon>
    </lineage>
</organism>
<dbReference type="PANTHER" id="PTHR35802:SF1">
    <property type="entry name" value="PROTEASE SYNTHASE AND SPORULATION PROTEIN PAI 2"/>
    <property type="match status" value="1"/>
</dbReference>
<comment type="caution">
    <text evidence="2">The sequence shown here is derived from an EMBL/GenBank/DDBJ whole genome shotgun (WGS) entry which is preliminary data.</text>
</comment>
<dbReference type="InterPro" id="IPR012349">
    <property type="entry name" value="Split_barrel_FMN-bd"/>
</dbReference>
<evidence type="ECO:0000256" key="1">
    <source>
        <dbReference type="SAM" id="MobiDB-lite"/>
    </source>
</evidence>
<evidence type="ECO:0000313" key="2">
    <source>
        <dbReference type="EMBL" id="MCB7482265.1"/>
    </source>
</evidence>
<feature type="compositionally biased region" description="Basic and acidic residues" evidence="1">
    <location>
        <begin position="189"/>
        <end position="205"/>
    </location>
</feature>
<dbReference type="Pfam" id="PF04299">
    <property type="entry name" value="FMN_bind_2"/>
    <property type="match status" value="1"/>
</dbReference>